<proteinExistence type="predicted"/>
<name>A0A8J7FRN1_9FLAO</name>
<gene>
    <name evidence="1" type="ORF">IM532_07540</name>
</gene>
<dbReference type="EMBL" id="JADGIK010000004">
    <property type="protein sequence ID" value="MBF0597298.1"/>
    <property type="molecule type" value="Genomic_DNA"/>
</dbReference>
<organism evidence="1 2">
    <name type="scientific">Faecalibacter rhinopitheci</name>
    <dbReference type="NCBI Taxonomy" id="2779678"/>
    <lineage>
        <taxon>Bacteria</taxon>
        <taxon>Pseudomonadati</taxon>
        <taxon>Bacteroidota</taxon>
        <taxon>Flavobacteriia</taxon>
        <taxon>Flavobacteriales</taxon>
        <taxon>Weeksellaceae</taxon>
        <taxon>Faecalibacter</taxon>
    </lineage>
</organism>
<keyword evidence="2" id="KW-1185">Reference proteome</keyword>
<dbReference type="RefSeq" id="WP_194182844.1">
    <property type="nucleotide sequence ID" value="NZ_JADGIK010000004.1"/>
</dbReference>
<evidence type="ECO:0000313" key="1">
    <source>
        <dbReference type="EMBL" id="MBF0597298.1"/>
    </source>
</evidence>
<dbReference type="Proteomes" id="UP000608754">
    <property type="component" value="Unassembled WGS sequence"/>
</dbReference>
<evidence type="ECO:0000313" key="2">
    <source>
        <dbReference type="Proteomes" id="UP000608754"/>
    </source>
</evidence>
<reference evidence="1" key="1">
    <citation type="submission" date="2020-10" db="EMBL/GenBank/DDBJ databases">
        <authorList>
            <person name="Lu T."/>
            <person name="Wang Q."/>
            <person name="Han X."/>
        </authorList>
    </citation>
    <scope>NUCLEOTIDE SEQUENCE</scope>
    <source>
        <strain evidence="1">WQ 117</strain>
    </source>
</reference>
<sequence length="256" mass="28959">MKNIISVLLITAFSTLNAQDKVSDYAYIVIPKNFENFENNQYKLRNHLNFHLKQKNYKIISDNPDAWPAEVKQNPCLALTTNVKKVKSFTNNRLEVEFTSCKNKIVESVEGLSKIKEYEPGYQEAIEIAIRTLPLSNPIKIENPILSSTPTETVPINTQNSVNTKVNVLSNETIYSDGTAQITLSKLANGDILLIQGTSIIAQFNPSVKTNIYHATIFASNGEKYTSIGYTTKDAISFEFLDQNKQWKERIFNKVK</sequence>
<protein>
    <submittedName>
        <fullName evidence="1">Uncharacterized protein</fullName>
    </submittedName>
</protein>
<comment type="caution">
    <text evidence="1">The sequence shown here is derived from an EMBL/GenBank/DDBJ whole genome shotgun (WGS) entry which is preliminary data.</text>
</comment>
<dbReference type="AlphaFoldDB" id="A0A8J7FRN1"/>
<accession>A0A8J7FRN1</accession>